<dbReference type="Pfam" id="PF00072">
    <property type="entry name" value="Response_reg"/>
    <property type="match status" value="1"/>
</dbReference>
<feature type="domain" description="Histidine kinase" evidence="7">
    <location>
        <begin position="678"/>
        <end position="901"/>
    </location>
</feature>
<feature type="domain" description="PAS" evidence="9">
    <location>
        <begin position="530"/>
        <end position="602"/>
    </location>
</feature>
<dbReference type="InterPro" id="IPR036890">
    <property type="entry name" value="HATPase_C_sf"/>
</dbReference>
<dbReference type="Pfam" id="PF08448">
    <property type="entry name" value="PAS_4"/>
    <property type="match status" value="1"/>
</dbReference>
<protein>
    <recommendedName>
        <fullName evidence="2">histidine kinase</fullName>
        <ecNumber evidence="2">2.7.13.3</ecNumber>
    </recommendedName>
</protein>
<evidence type="ECO:0000313" key="12">
    <source>
        <dbReference type="Proteomes" id="UP000308271"/>
    </source>
</evidence>
<comment type="caution">
    <text evidence="11">The sequence shown here is derived from an EMBL/GenBank/DDBJ whole genome shotgun (WGS) entry which is preliminary data.</text>
</comment>
<evidence type="ECO:0000259" key="7">
    <source>
        <dbReference type="PROSITE" id="PS50109"/>
    </source>
</evidence>
<dbReference type="InterPro" id="IPR005467">
    <property type="entry name" value="His_kinase_dom"/>
</dbReference>
<keyword evidence="12" id="KW-1185">Reference proteome</keyword>
<dbReference type="Gene3D" id="2.10.70.100">
    <property type="match status" value="3"/>
</dbReference>
<dbReference type="Pfam" id="PF08447">
    <property type="entry name" value="PAS_3"/>
    <property type="match status" value="4"/>
</dbReference>
<dbReference type="InterPro" id="IPR013655">
    <property type="entry name" value="PAS_fold_3"/>
</dbReference>
<dbReference type="OrthoDB" id="9783713at2"/>
<evidence type="ECO:0000256" key="3">
    <source>
        <dbReference type="ARBA" id="ARBA00022553"/>
    </source>
</evidence>
<dbReference type="SUPFAM" id="SSF47384">
    <property type="entry name" value="Homodimeric domain of signal transducing histidine kinase"/>
    <property type="match status" value="1"/>
</dbReference>
<dbReference type="InterPro" id="IPR011006">
    <property type="entry name" value="CheY-like_superfamily"/>
</dbReference>
<dbReference type="GO" id="GO:0000155">
    <property type="term" value="F:phosphorelay sensor kinase activity"/>
    <property type="evidence" value="ECO:0007669"/>
    <property type="project" value="InterPro"/>
</dbReference>
<reference evidence="11 12" key="1">
    <citation type="submission" date="2019-05" db="EMBL/GenBank/DDBJ databases">
        <title>Draft Whole-Genome sequence of the green sulfur bacterium Chlorobaculum thiosulfatiphilum DSM 249.</title>
        <authorList>
            <person name="Meyer T.E."/>
            <person name="Kyndt J.A."/>
        </authorList>
    </citation>
    <scope>NUCLEOTIDE SEQUENCE [LARGE SCALE GENOMIC DNA]</scope>
    <source>
        <strain evidence="11 12">DSM 249</strain>
    </source>
</reference>
<feature type="domain" description="PAS" evidence="9">
    <location>
        <begin position="23"/>
        <end position="67"/>
    </location>
</feature>
<dbReference type="Gene3D" id="1.10.287.130">
    <property type="match status" value="1"/>
</dbReference>
<feature type="domain" description="PAC" evidence="10">
    <location>
        <begin position="220"/>
        <end position="272"/>
    </location>
</feature>
<evidence type="ECO:0000259" key="10">
    <source>
        <dbReference type="PROSITE" id="PS50113"/>
    </source>
</evidence>
<evidence type="ECO:0000256" key="4">
    <source>
        <dbReference type="ARBA" id="ARBA00022679"/>
    </source>
</evidence>
<dbReference type="InterPro" id="IPR003661">
    <property type="entry name" value="HisK_dim/P_dom"/>
</dbReference>
<feature type="domain" description="PAC" evidence="10">
    <location>
        <begin position="348"/>
        <end position="400"/>
    </location>
</feature>
<dbReference type="Pfam" id="PF00512">
    <property type="entry name" value="HisKA"/>
    <property type="match status" value="1"/>
</dbReference>
<dbReference type="SMART" id="SM00388">
    <property type="entry name" value="HisKA"/>
    <property type="match status" value="1"/>
</dbReference>
<dbReference type="SMART" id="SM00091">
    <property type="entry name" value="PAS"/>
    <property type="match status" value="5"/>
</dbReference>
<dbReference type="InterPro" id="IPR000700">
    <property type="entry name" value="PAS-assoc_C"/>
</dbReference>
<dbReference type="PROSITE" id="PS50113">
    <property type="entry name" value="PAC"/>
    <property type="match status" value="4"/>
</dbReference>
<dbReference type="SUPFAM" id="SSF55874">
    <property type="entry name" value="ATPase domain of HSP90 chaperone/DNA topoisomerase II/histidine kinase"/>
    <property type="match status" value="1"/>
</dbReference>
<sequence length="1041" mass="117209">MSDKKKQRSSDELNPASGPACSLFETFPDPVYVIDPEGFVLDANITFAERFGKTLRECIGASIYELIDACGIYPAGSGARHKCQVQETLSAGAPLTFEDKLNGAILLHDLYPVNAENGSITKLFVISRQIAEEKCEKLTCGEILARTNAALENVSAAIWNLNLQSGNVVRSPGHDKLFGYDSDIPDWTNDHFISQIIDEDRPRCIEVMRQARNSSSPNPWQLEFRIRRPNGSIRWLSTIWRTCLDEQGAPASWSGITQDITEKKEAEQRYRQIVQQWDFTLESCRLGVWDHDFQNGISRHSLEHSRIFGYDAPLPEWNYEHFLAHVLPEDRAYIERNYHDILTSLNHWNSEYRIRGNDGQTRWLWETGAVVRDEQGKVARLMGVIRDITERKERESGLKKYKAEVEFALENSHIGVWSLDLKNRSVTLSIEQARILGYDSIPQDWSYEKFVDRHLLPEYHARIEGLLSEAFEQRTPLELECRIRRADGEIRWILMLGARQLDADGDIDRMLGITTDITERKLAEIELEKNRQQLKQALAATRAGVWSWDMKSNTIFCSEEFWAITGHHANGNTGSFAFFVDLIHPEDRERVIETATEASRAGKEIVDMEHRVCRADGSYLWLSTRGIPQRDESGEIVRYIGTSIDISDRKREEETRERLQEQLRQSQKMELLGRLAGGVAHDFNNILTIILGNTELLKSSPGTNPEFVEKLTVIERAAKRSTRIVQQLLGFARQQKMEPSAFCADSELEKLVPMLRQLLRKNIRLEQRLESFPAKVFIDPGQLFQIVTNLVVNARDAIADEGVITLSSRTVRLGASATGDKPGLPAGAYVVLSISDTGTGIDAAHLPHIFEPFYTTKEHGKGTGLGLATVYGIVKQNGGGIECQSEPGKGATFDILLPLHKTEPQADEQRDNTEPVRKAAQRILVVEDKPQLLNLVTEILEEEGFCVVTASNAEQALQLTPAELTGIDLLLTDVMLPGLSGIDLGHAMRKSYPGLPFIFMSGYAAVISTTPEQIPEHTSLLQKPFTIAELSKLVKQMLAKK</sequence>
<dbReference type="InterPro" id="IPR003594">
    <property type="entry name" value="HATPase_dom"/>
</dbReference>
<evidence type="ECO:0000313" key="11">
    <source>
        <dbReference type="EMBL" id="TNJ40417.1"/>
    </source>
</evidence>
<dbReference type="PROSITE" id="PS50112">
    <property type="entry name" value="PAS"/>
    <property type="match status" value="2"/>
</dbReference>
<feature type="modified residue" description="4-aspartylphosphate" evidence="6">
    <location>
        <position position="973"/>
    </location>
</feature>
<dbReference type="InterPro" id="IPR036097">
    <property type="entry name" value="HisK_dim/P_sf"/>
</dbReference>
<dbReference type="SUPFAM" id="SSF55785">
    <property type="entry name" value="PYP-like sensor domain (PAS domain)"/>
    <property type="match status" value="5"/>
</dbReference>
<gene>
    <name evidence="11" type="ORF">FGF66_01315</name>
</gene>
<dbReference type="InterPro" id="IPR001610">
    <property type="entry name" value="PAC"/>
</dbReference>
<keyword evidence="5" id="KW-0418">Kinase</keyword>
<proteinExistence type="predicted"/>
<dbReference type="SMART" id="SM00387">
    <property type="entry name" value="HATPase_c"/>
    <property type="match status" value="1"/>
</dbReference>
<dbReference type="InterPro" id="IPR001789">
    <property type="entry name" value="Sig_transdc_resp-reg_receiver"/>
</dbReference>
<evidence type="ECO:0000256" key="6">
    <source>
        <dbReference type="PROSITE-ProRule" id="PRU00169"/>
    </source>
</evidence>
<keyword evidence="3 6" id="KW-0597">Phosphoprotein</keyword>
<dbReference type="PROSITE" id="PS50110">
    <property type="entry name" value="RESPONSE_REGULATORY"/>
    <property type="match status" value="1"/>
</dbReference>
<evidence type="ECO:0000259" key="8">
    <source>
        <dbReference type="PROSITE" id="PS50110"/>
    </source>
</evidence>
<dbReference type="PROSITE" id="PS50109">
    <property type="entry name" value="HIS_KIN"/>
    <property type="match status" value="1"/>
</dbReference>
<dbReference type="PRINTS" id="PR00344">
    <property type="entry name" value="BCTRLSENSOR"/>
</dbReference>
<dbReference type="CDD" id="cd00130">
    <property type="entry name" value="PAS"/>
    <property type="match status" value="5"/>
</dbReference>
<dbReference type="PANTHER" id="PTHR43304:SF1">
    <property type="entry name" value="PAC DOMAIN-CONTAINING PROTEIN"/>
    <property type="match status" value="1"/>
</dbReference>
<dbReference type="InterPro" id="IPR035965">
    <property type="entry name" value="PAS-like_dom_sf"/>
</dbReference>
<dbReference type="SMART" id="SM00448">
    <property type="entry name" value="REC"/>
    <property type="match status" value="1"/>
</dbReference>
<dbReference type="SMART" id="SM00086">
    <property type="entry name" value="PAC"/>
    <property type="match status" value="4"/>
</dbReference>
<evidence type="ECO:0000256" key="1">
    <source>
        <dbReference type="ARBA" id="ARBA00000085"/>
    </source>
</evidence>
<dbReference type="Gene3D" id="3.30.450.20">
    <property type="entry name" value="PAS domain"/>
    <property type="match status" value="5"/>
</dbReference>
<name>A0A5C4SB40_CHLTI</name>
<feature type="domain" description="Response regulatory" evidence="8">
    <location>
        <begin position="922"/>
        <end position="1038"/>
    </location>
</feature>
<dbReference type="RefSeq" id="WP_139455887.1">
    <property type="nucleotide sequence ID" value="NZ_VDCH01000001.1"/>
</dbReference>
<dbReference type="EMBL" id="VDCH01000001">
    <property type="protein sequence ID" value="TNJ40417.1"/>
    <property type="molecule type" value="Genomic_DNA"/>
</dbReference>
<dbReference type="PANTHER" id="PTHR43304">
    <property type="entry name" value="PHYTOCHROME-LIKE PROTEIN CPH1"/>
    <property type="match status" value="1"/>
</dbReference>
<feature type="domain" description="PAC" evidence="10">
    <location>
        <begin position="477"/>
        <end position="529"/>
    </location>
</feature>
<dbReference type="InterPro" id="IPR004358">
    <property type="entry name" value="Sig_transdc_His_kin-like_C"/>
</dbReference>
<dbReference type="Gene3D" id="3.40.50.2300">
    <property type="match status" value="1"/>
</dbReference>
<dbReference type="InterPro" id="IPR052162">
    <property type="entry name" value="Sensor_kinase/Photoreceptor"/>
</dbReference>
<dbReference type="SUPFAM" id="SSF52172">
    <property type="entry name" value="CheY-like"/>
    <property type="match status" value="1"/>
</dbReference>
<accession>A0A5C4SB40</accession>
<dbReference type="CDD" id="cd00082">
    <property type="entry name" value="HisKA"/>
    <property type="match status" value="1"/>
</dbReference>
<dbReference type="InterPro" id="IPR000014">
    <property type="entry name" value="PAS"/>
</dbReference>
<dbReference type="AlphaFoldDB" id="A0A5C4SB40"/>
<dbReference type="Pfam" id="PF02518">
    <property type="entry name" value="HATPase_c"/>
    <property type="match status" value="1"/>
</dbReference>
<dbReference type="NCBIfam" id="TIGR00229">
    <property type="entry name" value="sensory_box"/>
    <property type="match status" value="4"/>
</dbReference>
<organism evidence="11 12">
    <name type="scientific">Chlorobaculum thiosulfatiphilum</name>
    <name type="common">Chlorobium limicola f.sp. thiosulfatophilum</name>
    <dbReference type="NCBI Taxonomy" id="115852"/>
    <lineage>
        <taxon>Bacteria</taxon>
        <taxon>Pseudomonadati</taxon>
        <taxon>Chlorobiota</taxon>
        <taxon>Chlorobiia</taxon>
        <taxon>Chlorobiales</taxon>
        <taxon>Chlorobiaceae</taxon>
        <taxon>Chlorobaculum</taxon>
    </lineage>
</organism>
<feature type="domain" description="PAC" evidence="10">
    <location>
        <begin position="606"/>
        <end position="658"/>
    </location>
</feature>
<keyword evidence="4" id="KW-0808">Transferase</keyword>
<dbReference type="Proteomes" id="UP000308271">
    <property type="component" value="Unassembled WGS sequence"/>
</dbReference>
<evidence type="ECO:0000259" key="9">
    <source>
        <dbReference type="PROSITE" id="PS50112"/>
    </source>
</evidence>
<evidence type="ECO:0000256" key="5">
    <source>
        <dbReference type="ARBA" id="ARBA00022777"/>
    </source>
</evidence>
<dbReference type="InterPro" id="IPR013656">
    <property type="entry name" value="PAS_4"/>
</dbReference>
<evidence type="ECO:0000256" key="2">
    <source>
        <dbReference type="ARBA" id="ARBA00012438"/>
    </source>
</evidence>
<dbReference type="Gene3D" id="3.30.565.10">
    <property type="entry name" value="Histidine kinase-like ATPase, C-terminal domain"/>
    <property type="match status" value="1"/>
</dbReference>
<dbReference type="EC" id="2.7.13.3" evidence="2"/>
<comment type="catalytic activity">
    <reaction evidence="1">
        <text>ATP + protein L-histidine = ADP + protein N-phospho-L-histidine.</text>
        <dbReference type="EC" id="2.7.13.3"/>
    </reaction>
</comment>